<keyword evidence="2 7" id="KW-0812">Transmembrane</keyword>
<proteinExistence type="predicted"/>
<organism evidence="8 9">
    <name type="scientific">Erinaceus europaeus</name>
    <name type="common">Western European hedgehog</name>
    <dbReference type="NCBI Taxonomy" id="9365"/>
    <lineage>
        <taxon>Eukaryota</taxon>
        <taxon>Metazoa</taxon>
        <taxon>Chordata</taxon>
        <taxon>Craniata</taxon>
        <taxon>Vertebrata</taxon>
        <taxon>Euteleostomi</taxon>
        <taxon>Mammalia</taxon>
        <taxon>Eutheria</taxon>
        <taxon>Laurasiatheria</taxon>
        <taxon>Eulipotyphla</taxon>
        <taxon>Erinaceidae</taxon>
        <taxon>Erinaceinae</taxon>
        <taxon>Erinaceus</taxon>
    </lineage>
</organism>
<name>A0ABM3XKZ2_ERIEU</name>
<keyword evidence="3" id="KW-0430">Lectin</keyword>
<evidence type="ECO:0000256" key="5">
    <source>
        <dbReference type="ARBA" id="ARBA00022989"/>
    </source>
</evidence>
<keyword evidence="6 7" id="KW-0472">Membrane</keyword>
<evidence type="ECO:0000313" key="9">
    <source>
        <dbReference type="RefSeq" id="XP_060049483.1"/>
    </source>
</evidence>
<accession>A0ABM3XKZ2</accession>
<evidence type="ECO:0000256" key="6">
    <source>
        <dbReference type="ARBA" id="ARBA00023136"/>
    </source>
</evidence>
<keyword evidence="8" id="KW-1185">Reference proteome</keyword>
<dbReference type="SUPFAM" id="SSF56436">
    <property type="entry name" value="C-type lectin-like"/>
    <property type="match status" value="1"/>
</dbReference>
<dbReference type="InterPro" id="IPR016187">
    <property type="entry name" value="CTDL_fold"/>
</dbReference>
<evidence type="ECO:0000256" key="7">
    <source>
        <dbReference type="SAM" id="Phobius"/>
    </source>
</evidence>
<evidence type="ECO:0000313" key="8">
    <source>
        <dbReference type="Proteomes" id="UP001652624"/>
    </source>
</evidence>
<evidence type="ECO:0000256" key="2">
    <source>
        <dbReference type="ARBA" id="ARBA00022692"/>
    </source>
</evidence>
<dbReference type="GeneID" id="132539339"/>
<keyword evidence="4" id="KW-0735">Signal-anchor</keyword>
<feature type="transmembrane region" description="Helical" evidence="7">
    <location>
        <begin position="12"/>
        <end position="31"/>
    </location>
</feature>
<dbReference type="RefSeq" id="XP_060049483.1">
    <property type="nucleotide sequence ID" value="XM_060193500.1"/>
</dbReference>
<evidence type="ECO:0000256" key="4">
    <source>
        <dbReference type="ARBA" id="ARBA00022968"/>
    </source>
</evidence>
<dbReference type="InterPro" id="IPR016186">
    <property type="entry name" value="C-type_lectin-like/link_sf"/>
</dbReference>
<reference evidence="9" key="1">
    <citation type="submission" date="2025-08" db="UniProtKB">
        <authorList>
            <consortium name="RefSeq"/>
        </authorList>
    </citation>
    <scope>IDENTIFICATION</scope>
</reference>
<evidence type="ECO:0000256" key="1">
    <source>
        <dbReference type="ARBA" id="ARBA00004606"/>
    </source>
</evidence>
<dbReference type="InterPro" id="IPR050919">
    <property type="entry name" value="NKG2/CD94_NK_receptors"/>
</dbReference>
<gene>
    <name evidence="9" type="primary">LOC132539339</name>
</gene>
<keyword evidence="5 7" id="KW-1133">Transmembrane helix</keyword>
<dbReference type="Proteomes" id="UP001652624">
    <property type="component" value="Chromosome 7"/>
</dbReference>
<dbReference type="Gene3D" id="3.10.100.10">
    <property type="entry name" value="Mannose-Binding Protein A, subunit A"/>
    <property type="match status" value="1"/>
</dbReference>
<dbReference type="PANTHER" id="PTHR22800:SF252">
    <property type="entry name" value="NATURAL KILLER CELLS ANTIGEN CD94"/>
    <property type="match status" value="1"/>
</dbReference>
<protein>
    <submittedName>
        <fullName evidence="9">Natural killer cells antigen CD94-like</fullName>
    </submittedName>
</protein>
<dbReference type="PANTHER" id="PTHR22800">
    <property type="entry name" value="C-TYPE LECTIN PROTEINS"/>
    <property type="match status" value="1"/>
</dbReference>
<comment type="subcellular location">
    <subcellularLocation>
        <location evidence="1">Membrane</location>
        <topology evidence="1">Single-pass type II membrane protein</topology>
    </subcellularLocation>
</comment>
<evidence type="ECO:0000256" key="3">
    <source>
        <dbReference type="ARBA" id="ARBA00022734"/>
    </source>
</evidence>
<sequence length="108" mass="12202">MAVCRTTPWRWISGILGVMCLVLTTALVILFKMNFFNQSIQPKISPGLITDIQEDSDCCPCQENWLGYLCNCYFISRESKTLEESRNFCVSQNSSLLQLHGGDELACI</sequence>